<evidence type="ECO:0000313" key="1">
    <source>
        <dbReference type="EMBL" id="RRT31601.1"/>
    </source>
</evidence>
<dbReference type="AlphaFoldDB" id="A0A426WWJ7"/>
<evidence type="ECO:0000313" key="2">
    <source>
        <dbReference type="Proteomes" id="UP000287651"/>
    </source>
</evidence>
<proteinExistence type="predicted"/>
<gene>
    <name evidence="1" type="ORF">B296_00055032</name>
</gene>
<comment type="caution">
    <text evidence="1">The sequence shown here is derived from an EMBL/GenBank/DDBJ whole genome shotgun (WGS) entry which is preliminary data.</text>
</comment>
<sequence>MLRNLKEGDRYVVNQDEGLTAVDFRGHVSLAEKKGADITGRGGLARGMRNSMDEAEGRSCSVSIALQKKTLATPKEEVRSCRWTAKGYHWQRSGSRSRRRRVHYEHQSLEDAGYCQRRVGDGDRRMRSHQGIILYC</sequence>
<protein>
    <submittedName>
        <fullName evidence="1">Uncharacterized protein</fullName>
    </submittedName>
</protein>
<name>A0A426WWJ7_ENSVE</name>
<dbReference type="EMBL" id="AMZH03037746">
    <property type="protein sequence ID" value="RRT31601.1"/>
    <property type="molecule type" value="Genomic_DNA"/>
</dbReference>
<reference evidence="1 2" key="1">
    <citation type="journal article" date="2014" name="Agronomy (Basel)">
        <title>A Draft Genome Sequence for Ensete ventricosum, the Drought-Tolerant Tree Against Hunger.</title>
        <authorList>
            <person name="Harrison J."/>
            <person name="Moore K.A."/>
            <person name="Paszkiewicz K."/>
            <person name="Jones T."/>
            <person name="Grant M."/>
            <person name="Ambacheew D."/>
            <person name="Muzemil S."/>
            <person name="Studholme D.J."/>
        </authorList>
    </citation>
    <scope>NUCLEOTIDE SEQUENCE [LARGE SCALE GENOMIC DNA]</scope>
</reference>
<organism evidence="1 2">
    <name type="scientific">Ensete ventricosum</name>
    <name type="common">Abyssinian banana</name>
    <name type="synonym">Musa ensete</name>
    <dbReference type="NCBI Taxonomy" id="4639"/>
    <lineage>
        <taxon>Eukaryota</taxon>
        <taxon>Viridiplantae</taxon>
        <taxon>Streptophyta</taxon>
        <taxon>Embryophyta</taxon>
        <taxon>Tracheophyta</taxon>
        <taxon>Spermatophyta</taxon>
        <taxon>Magnoliopsida</taxon>
        <taxon>Liliopsida</taxon>
        <taxon>Zingiberales</taxon>
        <taxon>Musaceae</taxon>
        <taxon>Ensete</taxon>
    </lineage>
</organism>
<accession>A0A426WWJ7</accession>
<dbReference type="Proteomes" id="UP000287651">
    <property type="component" value="Unassembled WGS sequence"/>
</dbReference>